<evidence type="ECO:0000259" key="15">
    <source>
        <dbReference type="Pfam" id="PF00535"/>
    </source>
</evidence>
<feature type="domain" description="Glycosyltransferase 2-like" evidence="15">
    <location>
        <begin position="78"/>
        <end position="216"/>
    </location>
</feature>
<evidence type="ECO:0000256" key="11">
    <source>
        <dbReference type="ARBA" id="ARBA00022989"/>
    </source>
</evidence>
<dbReference type="CDD" id="cd04188">
    <property type="entry name" value="DPG_synthase"/>
    <property type="match status" value="1"/>
</dbReference>
<evidence type="ECO:0000256" key="12">
    <source>
        <dbReference type="ARBA" id="ARBA00023136"/>
    </source>
</evidence>
<dbReference type="InterPro" id="IPR029044">
    <property type="entry name" value="Nucleotide-diphossugar_trans"/>
</dbReference>
<evidence type="ECO:0000256" key="2">
    <source>
        <dbReference type="ARBA" id="ARBA00004389"/>
    </source>
</evidence>
<accession>A0ABR2HXF6</accession>
<keyword evidence="10" id="KW-0735">Signal-anchor</keyword>
<protein>
    <recommendedName>
        <fullName evidence="5">dolichyl-phosphate beta-glucosyltransferase</fullName>
        <ecNumber evidence="5">2.4.1.117</ecNumber>
    </recommendedName>
</protein>
<evidence type="ECO:0000256" key="8">
    <source>
        <dbReference type="ARBA" id="ARBA00022692"/>
    </source>
</evidence>
<dbReference type="Pfam" id="PF00535">
    <property type="entry name" value="Glycos_transf_2"/>
    <property type="match status" value="1"/>
</dbReference>
<dbReference type="PANTHER" id="PTHR10859:SF91">
    <property type="entry name" value="DOLICHYL-PHOSPHATE BETA-GLUCOSYLTRANSFERASE"/>
    <property type="match status" value="1"/>
</dbReference>
<dbReference type="EMBL" id="JAPFFF010000021">
    <property type="protein sequence ID" value="KAK8854305.1"/>
    <property type="molecule type" value="Genomic_DNA"/>
</dbReference>
<keyword evidence="11 14" id="KW-1133">Transmembrane helix</keyword>
<comment type="pathway">
    <text evidence="3">Protein modification; protein glycosylation.</text>
</comment>
<keyword evidence="6" id="KW-0328">Glycosyltransferase</keyword>
<comment type="function">
    <text evidence="1">Dolichyl-phosphate beta-glucosyltransferase involved in the glycosylation of glycoproteins through the synthesis of dolichyl beta-D-glucosyl phosphate which serves as a sugar donor for transfer of three glucose residues to the Man-9-GlcNAc-2-PP-dolichol precursor to N-glycans.</text>
</comment>
<keyword evidence="7" id="KW-0808">Transferase</keyword>
<comment type="similarity">
    <text evidence="4">Belongs to the glycosyltransferase 2 family.</text>
</comment>
<evidence type="ECO:0000313" key="17">
    <source>
        <dbReference type="Proteomes" id="UP001470230"/>
    </source>
</evidence>
<evidence type="ECO:0000256" key="3">
    <source>
        <dbReference type="ARBA" id="ARBA00004922"/>
    </source>
</evidence>
<dbReference type="Proteomes" id="UP001470230">
    <property type="component" value="Unassembled WGS sequence"/>
</dbReference>
<evidence type="ECO:0000256" key="6">
    <source>
        <dbReference type="ARBA" id="ARBA00022676"/>
    </source>
</evidence>
<evidence type="ECO:0000256" key="14">
    <source>
        <dbReference type="SAM" id="Phobius"/>
    </source>
</evidence>
<evidence type="ECO:0000313" key="16">
    <source>
        <dbReference type="EMBL" id="KAK8854305.1"/>
    </source>
</evidence>
<feature type="transmembrane region" description="Helical" evidence="14">
    <location>
        <begin position="6"/>
        <end position="27"/>
    </location>
</feature>
<gene>
    <name evidence="16" type="ORF">M9Y10_016865</name>
</gene>
<keyword evidence="8 14" id="KW-0812">Transmembrane</keyword>
<dbReference type="SUPFAM" id="SSF53448">
    <property type="entry name" value="Nucleotide-diphospho-sugar transferases"/>
    <property type="match status" value="1"/>
</dbReference>
<keyword evidence="9" id="KW-0256">Endoplasmic reticulum</keyword>
<comment type="catalytic activity">
    <reaction evidence="13">
        <text>a di-trans,poly-cis-dolichyl phosphate + UDP-alpha-D-glucose = a di-trans,poly-cis-dolichyl beta-D-glucosyl phosphate + UDP</text>
        <dbReference type="Rhea" id="RHEA:15401"/>
        <dbReference type="Rhea" id="RHEA-COMP:19498"/>
        <dbReference type="Rhea" id="RHEA-COMP:19502"/>
        <dbReference type="ChEBI" id="CHEBI:57525"/>
        <dbReference type="ChEBI" id="CHEBI:57683"/>
        <dbReference type="ChEBI" id="CHEBI:58223"/>
        <dbReference type="ChEBI" id="CHEBI:58885"/>
        <dbReference type="EC" id="2.4.1.117"/>
    </reaction>
    <physiologicalReaction direction="left-to-right" evidence="13">
        <dbReference type="Rhea" id="RHEA:15402"/>
    </physiologicalReaction>
</comment>
<name>A0ABR2HXF6_9EUKA</name>
<dbReference type="InterPro" id="IPR001173">
    <property type="entry name" value="Glyco_trans_2-like"/>
</dbReference>
<sequence length="367" mass="41960">MQPDKLADLINLGLIILLIISFFYVLFDRFVSDETLYDLTTLPPSDPRKLTYYVEPIKNLNDPKLFPSVFDPPDLYLSLVVPAYNEEKRIPSMLEETVEYLTSRQMNNNEFTWEIIVVDDGSHDRTAEYVINFNAQHPEVILLRQPFNMGKGAAVQAGALHSRGRLILMVDADGATKISEIEALEKKILDLMKIKKAAVAVGSRASVDEIEDFDNLQPVPGSSLMPEDDFSFEGNIDEQYVQNESKSKAHRTPIRQFLGLAFHLLVVFSGVKGIQDTQCGFKMFSREAARWLFPNQHIKRWCFDPELLVIAARKNMMIAEIPVEWNEIPGSNIKISSMIKMAIDLIQIAVYYRVGLWTIRKRSIRRM</sequence>
<dbReference type="Gene3D" id="3.90.550.10">
    <property type="entry name" value="Spore Coat Polysaccharide Biosynthesis Protein SpsA, Chain A"/>
    <property type="match status" value="1"/>
</dbReference>
<evidence type="ECO:0000256" key="4">
    <source>
        <dbReference type="ARBA" id="ARBA00006739"/>
    </source>
</evidence>
<evidence type="ECO:0000256" key="5">
    <source>
        <dbReference type="ARBA" id="ARBA00012583"/>
    </source>
</evidence>
<comment type="subcellular location">
    <subcellularLocation>
        <location evidence="2">Endoplasmic reticulum membrane</location>
        <topology evidence="2">Single-pass membrane protein</topology>
    </subcellularLocation>
</comment>
<dbReference type="InterPro" id="IPR035518">
    <property type="entry name" value="DPG_synthase"/>
</dbReference>
<keyword evidence="12 14" id="KW-0472">Membrane</keyword>
<dbReference type="EC" id="2.4.1.117" evidence="5"/>
<reference evidence="16 17" key="1">
    <citation type="submission" date="2024-04" db="EMBL/GenBank/DDBJ databases">
        <title>Tritrichomonas musculus Genome.</title>
        <authorList>
            <person name="Alves-Ferreira E."/>
            <person name="Grigg M."/>
            <person name="Lorenzi H."/>
            <person name="Galac M."/>
        </authorList>
    </citation>
    <scope>NUCLEOTIDE SEQUENCE [LARGE SCALE GENOMIC DNA]</scope>
    <source>
        <strain evidence="16 17">EAF2021</strain>
    </source>
</reference>
<evidence type="ECO:0000256" key="9">
    <source>
        <dbReference type="ARBA" id="ARBA00022824"/>
    </source>
</evidence>
<proteinExistence type="inferred from homology"/>
<dbReference type="PANTHER" id="PTHR10859">
    <property type="entry name" value="GLYCOSYL TRANSFERASE"/>
    <property type="match status" value="1"/>
</dbReference>
<comment type="caution">
    <text evidence="16">The sequence shown here is derived from an EMBL/GenBank/DDBJ whole genome shotgun (WGS) entry which is preliminary data.</text>
</comment>
<organism evidence="16 17">
    <name type="scientific">Tritrichomonas musculus</name>
    <dbReference type="NCBI Taxonomy" id="1915356"/>
    <lineage>
        <taxon>Eukaryota</taxon>
        <taxon>Metamonada</taxon>
        <taxon>Parabasalia</taxon>
        <taxon>Tritrichomonadida</taxon>
        <taxon>Tritrichomonadidae</taxon>
        <taxon>Tritrichomonas</taxon>
    </lineage>
</organism>
<evidence type="ECO:0000256" key="10">
    <source>
        <dbReference type="ARBA" id="ARBA00022968"/>
    </source>
</evidence>
<evidence type="ECO:0000256" key="13">
    <source>
        <dbReference type="ARBA" id="ARBA00045097"/>
    </source>
</evidence>
<evidence type="ECO:0000256" key="7">
    <source>
        <dbReference type="ARBA" id="ARBA00022679"/>
    </source>
</evidence>
<evidence type="ECO:0000256" key="1">
    <source>
        <dbReference type="ARBA" id="ARBA00003301"/>
    </source>
</evidence>
<keyword evidence="17" id="KW-1185">Reference proteome</keyword>